<feature type="transmembrane region" description="Helical" evidence="9">
    <location>
        <begin position="183"/>
        <end position="208"/>
    </location>
</feature>
<evidence type="ECO:0000256" key="4">
    <source>
        <dbReference type="ARBA" id="ARBA00022519"/>
    </source>
</evidence>
<feature type="transmembrane region" description="Helical" evidence="9">
    <location>
        <begin position="84"/>
        <end position="102"/>
    </location>
</feature>
<sequence length="395" mass="41661">MTPIGNLTASPWSKTGSRGPSQPLWLYLLLAAVVAIAASLIRFGWRQSLLFLIGTLFGLTLYHASFGFASSYRRLVVQGDGQGVLAQVVMLALATVLFAPILMGELGRGSLAPVALQGAIGALVFGVGMQLGSGCACGTLYTIGGGSSMMLFTLLTFGLGSFLGTLTNGFWQGLPQTEPLALVALWGWGGVALQLALLGLLGIGLWHWQRRQGHETLALKPLLHWRSLLYGPWSLVTGAVVLALLNTLTLLLAGRPWGVTWGFTLWTAKLATLLGWNPASSEFWSQEAIAEVLQASVFADITSVMNVGIVLGAAIAAAIAGRLTVRQPPSRLAVLAALIGGLMMGYGAWLAFGCNVGAYFSGIASTSLHGWLWIAFALLGTLLGVKLRPLFQLSN</sequence>
<keyword evidence="6 9" id="KW-1133">Transmembrane helix</keyword>
<keyword evidence="5 9" id="KW-0812">Transmembrane</keyword>
<keyword evidence="7 9" id="KW-0472">Membrane</keyword>
<feature type="transmembrane region" description="Helical" evidence="9">
    <location>
        <begin position="50"/>
        <end position="72"/>
    </location>
</feature>
<organism evidence="10 11">
    <name type="scientific">Leptolyngbya subtilissima DQ-A4</name>
    <dbReference type="NCBI Taxonomy" id="2933933"/>
    <lineage>
        <taxon>Bacteria</taxon>
        <taxon>Bacillati</taxon>
        <taxon>Cyanobacteriota</taxon>
        <taxon>Cyanophyceae</taxon>
        <taxon>Leptolyngbyales</taxon>
        <taxon>Leptolyngbyaceae</taxon>
        <taxon>Leptolyngbya group</taxon>
        <taxon>Leptolyngbya</taxon>
    </lineage>
</organism>
<gene>
    <name evidence="10" type="ORF">NC992_23780</name>
</gene>
<evidence type="ECO:0000256" key="6">
    <source>
        <dbReference type="ARBA" id="ARBA00022989"/>
    </source>
</evidence>
<feature type="transmembrane region" description="Helical" evidence="9">
    <location>
        <begin position="332"/>
        <end position="352"/>
    </location>
</feature>
<evidence type="ECO:0000256" key="1">
    <source>
        <dbReference type="ARBA" id="ARBA00004429"/>
    </source>
</evidence>
<keyword evidence="3" id="KW-1003">Cell membrane</keyword>
<evidence type="ECO:0000256" key="8">
    <source>
        <dbReference type="ARBA" id="ARBA00035655"/>
    </source>
</evidence>
<dbReference type="Proteomes" id="UP001482513">
    <property type="component" value="Unassembled WGS sequence"/>
</dbReference>
<keyword evidence="4" id="KW-0997">Cell inner membrane</keyword>
<dbReference type="Pfam" id="PF04143">
    <property type="entry name" value="Sulf_transp"/>
    <property type="match status" value="1"/>
</dbReference>
<reference evidence="10 11" key="1">
    <citation type="submission" date="2022-04" db="EMBL/GenBank/DDBJ databases">
        <title>Positive selection, recombination, and allopatry shape intraspecific diversity of widespread and dominant cyanobacteria.</title>
        <authorList>
            <person name="Wei J."/>
            <person name="Shu W."/>
            <person name="Hu C."/>
        </authorList>
    </citation>
    <scope>NUCLEOTIDE SEQUENCE [LARGE SCALE GENOMIC DNA]</scope>
    <source>
        <strain evidence="10 11">DQ-A4</strain>
    </source>
</reference>
<feature type="transmembrane region" description="Helical" evidence="9">
    <location>
        <begin position="24"/>
        <end position="43"/>
    </location>
</feature>
<evidence type="ECO:0000256" key="5">
    <source>
        <dbReference type="ARBA" id="ARBA00022692"/>
    </source>
</evidence>
<evidence type="ECO:0000313" key="10">
    <source>
        <dbReference type="EMBL" id="MEP0949914.1"/>
    </source>
</evidence>
<protein>
    <submittedName>
        <fullName evidence="10">YeeE/YedE family protein</fullName>
    </submittedName>
</protein>
<feature type="transmembrane region" description="Helical" evidence="9">
    <location>
        <begin position="358"/>
        <end position="385"/>
    </location>
</feature>
<evidence type="ECO:0000313" key="11">
    <source>
        <dbReference type="Proteomes" id="UP001482513"/>
    </source>
</evidence>
<comment type="subcellular location">
    <subcellularLocation>
        <location evidence="1">Cell inner membrane</location>
        <topology evidence="1">Multi-pass membrane protein</topology>
    </subcellularLocation>
</comment>
<comment type="caution">
    <text evidence="10">The sequence shown here is derived from an EMBL/GenBank/DDBJ whole genome shotgun (WGS) entry which is preliminary data.</text>
</comment>
<feature type="transmembrane region" description="Helical" evidence="9">
    <location>
        <begin position="297"/>
        <end position="320"/>
    </location>
</feature>
<dbReference type="PANTHER" id="PTHR30574:SF1">
    <property type="entry name" value="SULPHUR TRANSPORT DOMAIN-CONTAINING PROTEIN"/>
    <property type="match status" value="1"/>
</dbReference>
<evidence type="ECO:0000256" key="9">
    <source>
        <dbReference type="SAM" id="Phobius"/>
    </source>
</evidence>
<name>A0ABV0KAZ1_9CYAN</name>
<dbReference type="InterPro" id="IPR007272">
    <property type="entry name" value="Sulf_transp_TsuA/YedE"/>
</dbReference>
<keyword evidence="2" id="KW-0813">Transport</keyword>
<dbReference type="PANTHER" id="PTHR30574">
    <property type="entry name" value="INNER MEMBRANE PROTEIN YEDE"/>
    <property type="match status" value="1"/>
</dbReference>
<evidence type="ECO:0000256" key="7">
    <source>
        <dbReference type="ARBA" id="ARBA00023136"/>
    </source>
</evidence>
<feature type="transmembrane region" description="Helical" evidence="9">
    <location>
        <begin position="228"/>
        <end position="252"/>
    </location>
</feature>
<comment type="similarity">
    <text evidence="8">Belongs to the TsuA/YedE (TC 9.B.102) family.</text>
</comment>
<accession>A0ABV0KAZ1</accession>
<proteinExistence type="inferred from homology"/>
<feature type="transmembrane region" description="Helical" evidence="9">
    <location>
        <begin position="114"/>
        <end position="143"/>
    </location>
</feature>
<evidence type="ECO:0000256" key="3">
    <source>
        <dbReference type="ARBA" id="ARBA00022475"/>
    </source>
</evidence>
<dbReference type="RefSeq" id="WP_190697704.1">
    <property type="nucleotide sequence ID" value="NZ_JAMPKX010000016.1"/>
</dbReference>
<evidence type="ECO:0000256" key="2">
    <source>
        <dbReference type="ARBA" id="ARBA00022448"/>
    </source>
</evidence>
<keyword evidence="11" id="KW-1185">Reference proteome</keyword>
<dbReference type="EMBL" id="JAMPKX010000016">
    <property type="protein sequence ID" value="MEP0949914.1"/>
    <property type="molecule type" value="Genomic_DNA"/>
</dbReference>
<feature type="transmembrane region" description="Helical" evidence="9">
    <location>
        <begin position="149"/>
        <end position="171"/>
    </location>
</feature>